<accession>A0ABX7LPJ4</accession>
<dbReference type="EMBL" id="CP070968">
    <property type="protein sequence ID" value="QSF53875.1"/>
    <property type="molecule type" value="Genomic_DNA"/>
</dbReference>
<dbReference type="PANTHER" id="PTHR43283:SF3">
    <property type="entry name" value="BETA-LACTAMASE FAMILY PROTEIN (AFU_ORTHOLOGUE AFUA_5G07500)"/>
    <property type="match status" value="1"/>
</dbReference>
<evidence type="ECO:0000313" key="2">
    <source>
        <dbReference type="EMBL" id="QSF53875.1"/>
    </source>
</evidence>
<dbReference type="Gene3D" id="3.40.710.10">
    <property type="entry name" value="DD-peptidase/beta-lactamase superfamily"/>
    <property type="match status" value="1"/>
</dbReference>
<reference evidence="2 3" key="1">
    <citation type="submission" date="2021-02" db="EMBL/GenBank/DDBJ databases">
        <title>Brevundimonas sp. CS1 genome sequence.</title>
        <authorList>
            <person name="Lee K."/>
            <person name="Choi Y.-J."/>
            <person name="Son H.-R."/>
        </authorList>
    </citation>
    <scope>NUCLEOTIDE SEQUENCE [LARGE SCALE GENOMIC DNA]</scope>
    <source>
        <strain evidence="2 3">CS1</strain>
    </source>
</reference>
<gene>
    <name evidence="2" type="ORF">JX001_14055</name>
</gene>
<dbReference type="RefSeq" id="WP_205681476.1">
    <property type="nucleotide sequence ID" value="NZ_CP070968.1"/>
</dbReference>
<organism evidence="2 3">
    <name type="scientific">Brevundimonas fontaquae</name>
    <dbReference type="NCBI Taxonomy" id="2813778"/>
    <lineage>
        <taxon>Bacteria</taxon>
        <taxon>Pseudomonadati</taxon>
        <taxon>Pseudomonadota</taxon>
        <taxon>Alphaproteobacteria</taxon>
        <taxon>Caulobacterales</taxon>
        <taxon>Caulobacteraceae</taxon>
        <taxon>Brevundimonas</taxon>
    </lineage>
</organism>
<sequence length="416" mass="44703">MADPADLPIAASPEAVGFDSGRLGRLDAYMAEMVEAGHVAGTSTLLMRHGQVVAFTTQGKADLASNAPLARDALFRIYSMTKPITGVALMILFEEGRWSLDDPITRFLPELVGLKVFAGLDANGGLLTTDAVRAPTMRELLSHTAGFGYGLFDVHPVERAYRDAGVLQAANLDELASRVAAVPLHFQPGGEWFYSVATDLQGLIVERISGQRFGDFLQTRIFDPLGMVDTGFQTRPDNVDRLTAIYCDDGAGGLRPATEAFDMPINDFTRAPVFESGGGGLVSTAMDYARFGQMILNRGALNGVRILSPVAVALMGTNVVPDAVLAVANPLRLLPFNPAFGFGLDFAVALDPRRLGMVEGRGTLSWGGGGGTWFWIDPENDIVFVGLIQRLADPVSSAFRNRARTLVYQALTHPEK</sequence>
<dbReference type="Proteomes" id="UP000662957">
    <property type="component" value="Chromosome"/>
</dbReference>
<keyword evidence="3" id="KW-1185">Reference proteome</keyword>
<feature type="domain" description="Beta-lactamase-related" evidence="1">
    <location>
        <begin position="26"/>
        <end position="407"/>
    </location>
</feature>
<evidence type="ECO:0000313" key="3">
    <source>
        <dbReference type="Proteomes" id="UP000662957"/>
    </source>
</evidence>
<proteinExistence type="predicted"/>
<dbReference type="PANTHER" id="PTHR43283">
    <property type="entry name" value="BETA-LACTAMASE-RELATED"/>
    <property type="match status" value="1"/>
</dbReference>
<dbReference type="InterPro" id="IPR012338">
    <property type="entry name" value="Beta-lactam/transpept-like"/>
</dbReference>
<dbReference type="InterPro" id="IPR050789">
    <property type="entry name" value="Diverse_Enzym_Activities"/>
</dbReference>
<dbReference type="Pfam" id="PF00144">
    <property type="entry name" value="Beta-lactamase"/>
    <property type="match status" value="1"/>
</dbReference>
<name>A0ABX7LPJ4_9CAUL</name>
<dbReference type="SUPFAM" id="SSF56601">
    <property type="entry name" value="beta-lactamase/transpeptidase-like"/>
    <property type="match status" value="1"/>
</dbReference>
<protein>
    <submittedName>
        <fullName evidence="2">Beta-lactamase family protein</fullName>
    </submittedName>
</protein>
<dbReference type="InterPro" id="IPR001466">
    <property type="entry name" value="Beta-lactam-related"/>
</dbReference>
<evidence type="ECO:0000259" key="1">
    <source>
        <dbReference type="Pfam" id="PF00144"/>
    </source>
</evidence>